<evidence type="ECO:0000256" key="2">
    <source>
        <dbReference type="ARBA" id="ARBA00022676"/>
    </source>
</evidence>
<dbReference type="RefSeq" id="WP_280022415.1">
    <property type="nucleotide sequence ID" value="NZ_JAGSJU010000015.1"/>
</dbReference>
<dbReference type="AlphaFoldDB" id="A0AA42U4V4"/>
<dbReference type="Proteomes" id="UP001161707">
    <property type="component" value="Unassembled WGS sequence"/>
</dbReference>
<keyword evidence="2 5" id="KW-0328">Glycosyltransferase</keyword>
<dbReference type="PANTHER" id="PTHR43179">
    <property type="entry name" value="RHAMNOSYLTRANSFERASE WBBL"/>
    <property type="match status" value="1"/>
</dbReference>
<gene>
    <name evidence="5" type="ORF">N5E88_07645</name>
</gene>
<reference evidence="5" key="1">
    <citation type="submission" date="2022-09" db="EMBL/GenBank/DDBJ databases">
        <title>Intensive care unit water sources are persistently colonized with multi-drug resistant bacteria and are the site of extensive horizontal gene transfer of antibiotic resistance genes.</title>
        <authorList>
            <person name="Diorio-Toth L."/>
        </authorList>
    </citation>
    <scope>NUCLEOTIDE SEQUENCE</scope>
    <source>
        <strain evidence="5">GD03711</strain>
    </source>
</reference>
<keyword evidence="3 5" id="KW-0808">Transferase</keyword>
<dbReference type="GO" id="GO:0016757">
    <property type="term" value="F:glycosyltransferase activity"/>
    <property type="evidence" value="ECO:0007669"/>
    <property type="project" value="UniProtKB-KW"/>
</dbReference>
<evidence type="ECO:0000259" key="4">
    <source>
        <dbReference type="Pfam" id="PF00535"/>
    </source>
</evidence>
<proteinExistence type="inferred from homology"/>
<organism evidence="5 6">
    <name type="scientific">Enterobacter cloacae</name>
    <dbReference type="NCBI Taxonomy" id="550"/>
    <lineage>
        <taxon>Bacteria</taxon>
        <taxon>Pseudomonadati</taxon>
        <taxon>Pseudomonadota</taxon>
        <taxon>Gammaproteobacteria</taxon>
        <taxon>Enterobacterales</taxon>
        <taxon>Enterobacteriaceae</taxon>
        <taxon>Enterobacter</taxon>
        <taxon>Enterobacter cloacae complex</taxon>
    </lineage>
</organism>
<feature type="domain" description="Glycosyltransferase 2-like" evidence="4">
    <location>
        <begin position="7"/>
        <end position="111"/>
    </location>
</feature>
<dbReference type="EC" id="2.4.-.-" evidence="5"/>
<sequence>MKKVIALIVTYKRKEFLSKVIKGLHNQSYPINEIVIVDNNSQDGTDLLVQEMQKEYSNAALTYFNTGANLGGAGGFAFGFDVIKNKEYDYIWLMDDDLLPSSDCLSHLVKFDNNGITQPMRFNLDGSCAEISPVKYDLSDPFIINPKRSTIQDLYEKQPFHDPVEIDGVPFEGPLISKELVDKIEKPDARFFIFNDDLDYSIRARNHGYKIVCHPEAKATRLLVNNQTNDLNSWKGYFMLRNHFYILRVHGNSILVKMRPLFLTVGYFGLSLLRGKISLALTTLKAYRDSFSLKNNDKFRP</sequence>
<comment type="similarity">
    <text evidence="1">Belongs to the glycosyltransferase 2 family.</text>
</comment>
<dbReference type="InterPro" id="IPR029044">
    <property type="entry name" value="Nucleotide-diphossugar_trans"/>
</dbReference>
<dbReference type="EMBL" id="JAOCIY010000016">
    <property type="protein sequence ID" value="MDH1479361.1"/>
    <property type="molecule type" value="Genomic_DNA"/>
</dbReference>
<evidence type="ECO:0000256" key="1">
    <source>
        <dbReference type="ARBA" id="ARBA00006739"/>
    </source>
</evidence>
<dbReference type="Pfam" id="PF00535">
    <property type="entry name" value="Glycos_transf_2"/>
    <property type="match status" value="1"/>
</dbReference>
<accession>A0AA42U4V4</accession>
<dbReference type="SUPFAM" id="SSF53448">
    <property type="entry name" value="Nucleotide-diphospho-sugar transferases"/>
    <property type="match status" value="1"/>
</dbReference>
<evidence type="ECO:0000256" key="3">
    <source>
        <dbReference type="ARBA" id="ARBA00022679"/>
    </source>
</evidence>
<evidence type="ECO:0000313" key="6">
    <source>
        <dbReference type="Proteomes" id="UP001161707"/>
    </source>
</evidence>
<dbReference type="Gene3D" id="3.90.550.10">
    <property type="entry name" value="Spore Coat Polysaccharide Biosynthesis Protein SpsA, Chain A"/>
    <property type="match status" value="1"/>
</dbReference>
<protein>
    <submittedName>
        <fullName evidence="5">Glycosyltransferase</fullName>
        <ecNumber evidence="5">2.4.-.-</ecNumber>
    </submittedName>
</protein>
<name>A0AA42U4V4_ENTCL</name>
<evidence type="ECO:0000313" key="5">
    <source>
        <dbReference type="EMBL" id="MDH1479361.1"/>
    </source>
</evidence>
<dbReference type="PANTHER" id="PTHR43179:SF12">
    <property type="entry name" value="GALACTOFURANOSYLTRANSFERASE GLFT2"/>
    <property type="match status" value="1"/>
</dbReference>
<comment type="caution">
    <text evidence="5">The sequence shown here is derived from an EMBL/GenBank/DDBJ whole genome shotgun (WGS) entry which is preliminary data.</text>
</comment>
<dbReference type="InterPro" id="IPR001173">
    <property type="entry name" value="Glyco_trans_2-like"/>
</dbReference>